<reference evidence="7 8" key="1">
    <citation type="submission" date="2015-12" db="EMBL/GenBank/DDBJ databases">
        <title>Nitrous oxide reduction kinetics distinguish bacteria harboring typical versus atypical NosZ.</title>
        <authorList>
            <person name="Yoon S."/>
            <person name="Nissen S."/>
            <person name="Park D."/>
            <person name="Sanford R.A."/>
            <person name="Loeffler F.E."/>
        </authorList>
    </citation>
    <scope>NUCLEOTIDE SEQUENCE [LARGE SCALE GENOMIC DNA]</scope>
    <source>
        <strain evidence="7 8">ATCC BAA-841</strain>
    </source>
</reference>
<dbReference type="SUPFAM" id="SSF50685">
    <property type="entry name" value="Barwin-like endoglucanases"/>
    <property type="match status" value="1"/>
</dbReference>
<protein>
    <recommendedName>
        <fullName evidence="3">Endolytic peptidoglycan transglycosylase RlpA</fullName>
        <ecNumber evidence="3">4.2.2.-</ecNumber>
    </recommendedName>
</protein>
<dbReference type="PANTHER" id="PTHR34183">
    <property type="entry name" value="ENDOLYTIC PEPTIDOGLYCAN TRANSGLYCOSYLASE RLPA"/>
    <property type="match status" value="1"/>
</dbReference>
<evidence type="ECO:0000256" key="5">
    <source>
        <dbReference type="SAM" id="MobiDB-lite"/>
    </source>
</evidence>
<dbReference type="GO" id="GO:0000270">
    <property type="term" value="P:peptidoglycan metabolic process"/>
    <property type="evidence" value="ECO:0007669"/>
    <property type="project" value="UniProtKB-UniRule"/>
</dbReference>
<organism evidence="7 8">
    <name type="scientific">Dechloromonas denitrificans</name>
    <dbReference type="NCBI Taxonomy" id="281362"/>
    <lineage>
        <taxon>Bacteria</taxon>
        <taxon>Pseudomonadati</taxon>
        <taxon>Pseudomonadota</taxon>
        <taxon>Betaproteobacteria</taxon>
        <taxon>Rhodocyclales</taxon>
        <taxon>Azonexaceae</taxon>
        <taxon>Dechloromonas</taxon>
    </lineage>
</organism>
<name>A0A133XJ52_9RHOO</name>
<feature type="compositionally biased region" description="Low complexity" evidence="5">
    <location>
        <begin position="1"/>
        <end position="22"/>
    </location>
</feature>
<dbReference type="GO" id="GO:0008932">
    <property type="term" value="F:lytic endotransglycosylase activity"/>
    <property type="evidence" value="ECO:0007669"/>
    <property type="project" value="UniProtKB-UniRule"/>
</dbReference>
<comment type="similarity">
    <text evidence="3 4">Belongs to the RlpA family.</text>
</comment>
<keyword evidence="8" id="KW-1185">Reference proteome</keyword>
<keyword evidence="1 3" id="KW-0456">Lyase</keyword>
<evidence type="ECO:0000259" key="6">
    <source>
        <dbReference type="Pfam" id="PF03330"/>
    </source>
</evidence>
<comment type="function">
    <text evidence="3">Lytic transglycosylase with a strong preference for naked glycan strands that lack stem peptides.</text>
</comment>
<dbReference type="GO" id="GO:0071555">
    <property type="term" value="P:cell wall organization"/>
    <property type="evidence" value="ECO:0007669"/>
    <property type="project" value="UniProtKB-KW"/>
</dbReference>
<feature type="domain" description="RlpA-like protein double-psi beta-barrel" evidence="6">
    <location>
        <begin position="52"/>
        <end position="140"/>
    </location>
</feature>
<dbReference type="Proteomes" id="UP000070186">
    <property type="component" value="Unassembled WGS sequence"/>
</dbReference>
<evidence type="ECO:0000313" key="8">
    <source>
        <dbReference type="Proteomes" id="UP000070186"/>
    </source>
</evidence>
<evidence type="ECO:0000256" key="1">
    <source>
        <dbReference type="ARBA" id="ARBA00023239"/>
    </source>
</evidence>
<accession>A0A133XJ52</accession>
<comment type="caution">
    <text evidence="7">The sequence shown here is derived from an EMBL/GenBank/DDBJ whole genome shotgun (WGS) entry which is preliminary data.</text>
</comment>
<keyword evidence="2 3" id="KW-0961">Cell wall biogenesis/degradation</keyword>
<dbReference type="InterPro" id="IPR012997">
    <property type="entry name" value="RplA"/>
</dbReference>
<dbReference type="CDD" id="cd22268">
    <property type="entry name" value="DPBB_RlpA-like"/>
    <property type="match status" value="1"/>
</dbReference>
<dbReference type="InterPro" id="IPR036908">
    <property type="entry name" value="RlpA-like_sf"/>
</dbReference>
<gene>
    <name evidence="3" type="primary">rlpA</name>
    <name evidence="7" type="ORF">AT959_09695</name>
</gene>
<dbReference type="EC" id="4.2.2.-" evidence="3"/>
<dbReference type="Pfam" id="PF03330">
    <property type="entry name" value="DPBB_1"/>
    <property type="match status" value="1"/>
</dbReference>
<dbReference type="HAMAP" id="MF_02071">
    <property type="entry name" value="RlpA"/>
    <property type="match status" value="1"/>
</dbReference>
<evidence type="ECO:0000256" key="2">
    <source>
        <dbReference type="ARBA" id="ARBA00023316"/>
    </source>
</evidence>
<dbReference type="InterPro" id="IPR034718">
    <property type="entry name" value="RlpA"/>
</dbReference>
<dbReference type="NCBIfam" id="TIGR00413">
    <property type="entry name" value="rlpA"/>
    <property type="match status" value="1"/>
</dbReference>
<evidence type="ECO:0000256" key="4">
    <source>
        <dbReference type="RuleBase" id="RU003495"/>
    </source>
</evidence>
<proteinExistence type="inferred from homology"/>
<evidence type="ECO:0000256" key="3">
    <source>
        <dbReference type="HAMAP-Rule" id="MF_02071"/>
    </source>
</evidence>
<dbReference type="PANTHER" id="PTHR34183:SF1">
    <property type="entry name" value="ENDOLYTIC PEPTIDOGLYCAN TRANSGLYCOSYLASE RLPA"/>
    <property type="match status" value="1"/>
</dbReference>
<evidence type="ECO:0000313" key="7">
    <source>
        <dbReference type="EMBL" id="KXB30971.1"/>
    </source>
</evidence>
<dbReference type="STRING" id="281362.AT959_09695"/>
<dbReference type="EMBL" id="LODL01000019">
    <property type="protein sequence ID" value="KXB30971.1"/>
    <property type="molecule type" value="Genomic_DNA"/>
</dbReference>
<dbReference type="InterPro" id="IPR009009">
    <property type="entry name" value="RlpA-like_DPBB"/>
</dbReference>
<dbReference type="Gene3D" id="2.40.40.10">
    <property type="entry name" value="RlpA-like domain"/>
    <property type="match status" value="1"/>
</dbReference>
<dbReference type="AlphaFoldDB" id="A0A133XJ52"/>
<sequence>MNVAPSLAAAGKKSAAKPVAGKSAKRPVRKPSSPRVEIGAAEIIESDTTGLHGSASFYGSGFQGRKTSTGERFDVRQFTAATNHFPLGSMLAVRRLDNDRCAIVKVNDRMHTKHRRRVIDVSRSVAEYLDMVRAGVVLVRVAPLKTDWREQGELACHAAFEPEILCDACGQPPRLPGFPGDS</sequence>
<feature type="region of interest" description="Disordered" evidence="5">
    <location>
        <begin position="1"/>
        <end position="35"/>
    </location>
</feature>